<proteinExistence type="predicted"/>
<organism evidence="8 9">
    <name type="scientific">Paenibacillus mucilaginosus 3016</name>
    <dbReference type="NCBI Taxonomy" id="1116391"/>
    <lineage>
        <taxon>Bacteria</taxon>
        <taxon>Bacillati</taxon>
        <taxon>Bacillota</taxon>
        <taxon>Bacilli</taxon>
        <taxon>Bacillales</taxon>
        <taxon>Paenibacillaceae</taxon>
        <taxon>Paenibacillus</taxon>
    </lineage>
</organism>
<dbReference type="RefSeq" id="WP_014370602.1">
    <property type="nucleotide sequence ID" value="NC_016935.1"/>
</dbReference>
<evidence type="ECO:0000256" key="4">
    <source>
        <dbReference type="ARBA" id="ARBA00022857"/>
    </source>
</evidence>
<dbReference type="InterPro" id="IPR002937">
    <property type="entry name" value="Amino_oxidase"/>
</dbReference>
<keyword evidence="1" id="KW-0285">Flavoprotein</keyword>
<dbReference type="PANTHER" id="PTHR46091">
    <property type="entry name" value="BLR7054 PROTEIN"/>
    <property type="match status" value="1"/>
</dbReference>
<dbReference type="EMBL" id="CP003235">
    <property type="protein sequence ID" value="AFC30702.1"/>
    <property type="molecule type" value="Genomic_DNA"/>
</dbReference>
<dbReference type="PANTHER" id="PTHR46091:SF3">
    <property type="entry name" value="AMINE OXIDASE DOMAIN-CONTAINING PROTEIN"/>
    <property type="match status" value="1"/>
</dbReference>
<evidence type="ECO:0000313" key="8">
    <source>
        <dbReference type="EMBL" id="AFC30702.1"/>
    </source>
</evidence>
<keyword evidence="3" id="KW-0274">FAD</keyword>
<dbReference type="AlphaFoldDB" id="H6NFR2"/>
<dbReference type="SUPFAM" id="SSF51905">
    <property type="entry name" value="FAD/NAD(P)-binding domain"/>
    <property type="match status" value="1"/>
</dbReference>
<gene>
    <name evidence="8" type="ORF">PM3016_3899</name>
</gene>
<feature type="compositionally biased region" description="Basic residues" evidence="6">
    <location>
        <begin position="486"/>
        <end position="500"/>
    </location>
</feature>
<evidence type="ECO:0000256" key="5">
    <source>
        <dbReference type="ARBA" id="ARBA00023027"/>
    </source>
</evidence>
<dbReference type="Proteomes" id="UP000007523">
    <property type="component" value="Chromosome"/>
</dbReference>
<keyword evidence="4" id="KW-0521">NADP</keyword>
<name>H6NFR2_9BACL</name>
<dbReference type="Pfam" id="PF01593">
    <property type="entry name" value="Amino_oxidase"/>
    <property type="match status" value="1"/>
</dbReference>
<evidence type="ECO:0000256" key="1">
    <source>
        <dbReference type="ARBA" id="ARBA00022630"/>
    </source>
</evidence>
<dbReference type="InterPro" id="IPR052206">
    <property type="entry name" value="Retinol_saturase"/>
</dbReference>
<evidence type="ECO:0000256" key="2">
    <source>
        <dbReference type="ARBA" id="ARBA00022729"/>
    </source>
</evidence>
<reference evidence="8 9" key="1">
    <citation type="journal article" date="2012" name="J. Bacteriol.">
        <title>Complete Genome Sequence of Paenibacillus mucilaginosus 3016, a Bacterium Functional as Microbial Fertilizer.</title>
        <authorList>
            <person name="Ma M."/>
            <person name="Wang Z."/>
            <person name="Li L."/>
            <person name="Jiang X."/>
            <person name="Guan D."/>
            <person name="Cao F."/>
            <person name="Chen H."/>
            <person name="Wang X."/>
            <person name="Shen D."/>
            <person name="Du B."/>
            <person name="Li J."/>
        </authorList>
    </citation>
    <scope>NUCLEOTIDE SEQUENCE [LARGE SCALE GENOMIC DNA]</scope>
    <source>
        <strain evidence="8 9">3016</strain>
    </source>
</reference>
<dbReference type="HOGENOM" id="CLU_544948_0_0_9"/>
<dbReference type="Gene3D" id="3.50.50.60">
    <property type="entry name" value="FAD/NAD(P)-binding domain"/>
    <property type="match status" value="2"/>
</dbReference>
<keyword evidence="9" id="KW-1185">Reference proteome</keyword>
<evidence type="ECO:0000256" key="3">
    <source>
        <dbReference type="ARBA" id="ARBA00022827"/>
    </source>
</evidence>
<evidence type="ECO:0000259" key="7">
    <source>
        <dbReference type="Pfam" id="PF01593"/>
    </source>
</evidence>
<feature type="compositionally biased region" description="Low complexity" evidence="6">
    <location>
        <begin position="408"/>
        <end position="420"/>
    </location>
</feature>
<evidence type="ECO:0000256" key="6">
    <source>
        <dbReference type="SAM" id="MobiDB-lite"/>
    </source>
</evidence>
<dbReference type="InterPro" id="IPR036188">
    <property type="entry name" value="FAD/NAD-bd_sf"/>
</dbReference>
<dbReference type="GO" id="GO:0016491">
    <property type="term" value="F:oxidoreductase activity"/>
    <property type="evidence" value="ECO:0007669"/>
    <property type="project" value="InterPro"/>
</dbReference>
<evidence type="ECO:0000313" key="9">
    <source>
        <dbReference type="Proteomes" id="UP000007523"/>
    </source>
</evidence>
<accession>H6NFR2</accession>
<keyword evidence="5" id="KW-0520">NAD</keyword>
<feature type="region of interest" description="Disordered" evidence="6">
    <location>
        <begin position="380"/>
        <end position="500"/>
    </location>
</feature>
<keyword evidence="2" id="KW-0732">Signal</keyword>
<sequence length="500" mass="55477">MQDVIIIGSGLGGLVTGAYLSKEGSSNVTVLERHYVHGGFATSFRRRPWEFDVSLHCLSGLAQGGRVGQIFEELGMFGRVEFHRAENLYRAVFPEHDLSVSGDPGAYRETLHRLFPQERGAIDGFFHACAEIREEMIHTHSRKPSTIIAYKDDSLQQMMDRFTMSKELQCMLAQFWVYFGLQPSELSAVYFAYAWTDYHHFGGYYPQGRSQRISDALKAIIEENGGRVITREDVEEITAPGGRVNGVRTKRGHEYSADLVISNIHPGQTLSRLSDPGSVPAAYREKVRRLRPSYSCLQAYLIMRGSLSEEYGEHHHEIFLNPTYDLNTIGEAIRTEQYEAMPLCITAYENIAPGYQPQPVTTLTVMQLCEAEGWTGAGRCGLSSKERRDSRPVSAAARIPVSGHQRPDGAYGAGDAANGDPVYESPAGGHLRRRPDRGAGALQGALADHADRGPLSGRRVEPPGSGVQRRDLGRTQSGEAADGRAGLRRQTRCKRKHVIW</sequence>
<dbReference type="STRING" id="1116391.PM3016_3899"/>
<feature type="domain" description="Amine oxidase" evidence="7">
    <location>
        <begin position="11"/>
        <end position="330"/>
    </location>
</feature>
<dbReference type="KEGG" id="pmq:PM3016_3899"/>
<protein>
    <recommendedName>
        <fullName evidence="7">Amine oxidase domain-containing protein</fullName>
    </recommendedName>
</protein>